<comment type="caution">
    <text evidence="1">The sequence shown here is derived from an EMBL/GenBank/DDBJ whole genome shotgun (WGS) entry which is preliminary data.</text>
</comment>
<protein>
    <submittedName>
        <fullName evidence="1">Uncharacterized protein</fullName>
    </submittedName>
</protein>
<evidence type="ECO:0000313" key="2">
    <source>
        <dbReference type="Proteomes" id="UP001172386"/>
    </source>
</evidence>
<reference evidence="1" key="1">
    <citation type="submission" date="2022-10" db="EMBL/GenBank/DDBJ databases">
        <title>Culturing micro-colonial fungi from biological soil crusts in the Mojave desert and describing Neophaeococcomyces mojavensis, and introducing the new genera and species Taxawa tesnikishii.</title>
        <authorList>
            <person name="Kurbessoian T."/>
            <person name="Stajich J.E."/>
        </authorList>
    </citation>
    <scope>NUCLEOTIDE SEQUENCE</scope>
    <source>
        <strain evidence="1">JES_112</strain>
    </source>
</reference>
<keyword evidence="2" id="KW-1185">Reference proteome</keyword>
<name>A0ACC3A9F6_9EURO</name>
<gene>
    <name evidence="1" type="ORF">H2198_004201</name>
</gene>
<dbReference type="Proteomes" id="UP001172386">
    <property type="component" value="Unassembled WGS sequence"/>
</dbReference>
<accession>A0ACC3A9F6</accession>
<dbReference type="EMBL" id="JAPDRQ010000062">
    <property type="protein sequence ID" value="KAJ9657555.1"/>
    <property type="molecule type" value="Genomic_DNA"/>
</dbReference>
<proteinExistence type="predicted"/>
<evidence type="ECO:0000313" key="1">
    <source>
        <dbReference type="EMBL" id="KAJ9657555.1"/>
    </source>
</evidence>
<sequence length="229" mass="26187">MASTRLRKTFQYPSDDDEITSSRDEMDEEEQEQVISSLKTQSKTSNTSYTIIFTLLPLTLTPLFLYHLIFSFATTQIRMLSLLSITSLFASSFMMFFMSSLSITDARERLSQRQRQTARAKISNITTNRVKEVLMAVMDRLDDIRMDLAVDGPLLKSLPYLNAMISALLMFSAWLLKGRGGTGMPEQMWLYLLLPAIMFGTTEIARRTIIDEQRELEKLKGLKYGYKGA</sequence>
<organism evidence="1 2">
    <name type="scientific">Neophaeococcomyces mojaviensis</name>
    <dbReference type="NCBI Taxonomy" id="3383035"/>
    <lineage>
        <taxon>Eukaryota</taxon>
        <taxon>Fungi</taxon>
        <taxon>Dikarya</taxon>
        <taxon>Ascomycota</taxon>
        <taxon>Pezizomycotina</taxon>
        <taxon>Eurotiomycetes</taxon>
        <taxon>Chaetothyriomycetidae</taxon>
        <taxon>Chaetothyriales</taxon>
        <taxon>Chaetothyriales incertae sedis</taxon>
        <taxon>Neophaeococcomyces</taxon>
    </lineage>
</organism>